<dbReference type="CDD" id="cd00060">
    <property type="entry name" value="FHA"/>
    <property type="match status" value="1"/>
</dbReference>
<feature type="transmembrane region" description="Helical" evidence="3">
    <location>
        <begin position="12"/>
        <end position="31"/>
    </location>
</feature>
<evidence type="ECO:0000259" key="4">
    <source>
        <dbReference type="PROSITE" id="PS50006"/>
    </source>
</evidence>
<keyword evidence="3" id="KW-1133">Transmembrane helix</keyword>
<name>A0ABU0WTQ7_9PSEU</name>
<evidence type="ECO:0000313" key="5">
    <source>
        <dbReference type="EMBL" id="MDQ2583230.1"/>
    </source>
</evidence>
<dbReference type="SUPFAM" id="SSF49879">
    <property type="entry name" value="SMAD/FHA domain"/>
    <property type="match status" value="1"/>
</dbReference>
<keyword evidence="1" id="KW-0597">Phosphoprotein</keyword>
<proteinExistence type="predicted"/>
<dbReference type="InterPro" id="IPR000253">
    <property type="entry name" value="FHA_dom"/>
</dbReference>
<gene>
    <name evidence="5" type="ORF">CKY47_04370</name>
</gene>
<comment type="caution">
    <text evidence="5">The sequence shown here is derived from an EMBL/GenBank/DDBJ whole genome shotgun (WGS) entry which is preliminary data.</text>
</comment>
<dbReference type="Proteomes" id="UP001225605">
    <property type="component" value="Unassembled WGS sequence"/>
</dbReference>
<dbReference type="InterPro" id="IPR008984">
    <property type="entry name" value="SMAD_FHA_dom_sf"/>
</dbReference>
<evidence type="ECO:0000256" key="2">
    <source>
        <dbReference type="SAM" id="MobiDB-lite"/>
    </source>
</evidence>
<reference evidence="5 6" key="1">
    <citation type="submission" date="2017-06" db="EMBL/GenBank/DDBJ databases">
        <title>Cultured bacterium strain Saccharothrix yanglingensis Hhs.015.</title>
        <authorList>
            <person name="Xia Y."/>
        </authorList>
    </citation>
    <scope>NUCLEOTIDE SEQUENCE [LARGE SCALE GENOMIC DNA]</scope>
    <source>
        <strain evidence="5 6">Hhs.015</strain>
    </source>
</reference>
<keyword evidence="6" id="KW-1185">Reference proteome</keyword>
<dbReference type="PROSITE" id="PS50006">
    <property type="entry name" value="FHA_DOMAIN"/>
    <property type="match status" value="1"/>
</dbReference>
<accession>A0ABU0WTQ7</accession>
<keyword evidence="3" id="KW-0812">Transmembrane</keyword>
<evidence type="ECO:0000313" key="6">
    <source>
        <dbReference type="Proteomes" id="UP001225605"/>
    </source>
</evidence>
<sequence length="278" mass="30815">MNSAGHPGKSVMRMLTALVVLVAAVVLVVLVRHHQGRPIDLHRFRHVLDRLRTARVPLVRRMRPSRLDAEYVQLRRVMILRIARAAAKLPVPVDGAPLFVTIRVHPADAELVGQDVIADEVDINLALSDMDTDTRVRVRQYVREEHMPRTRVHVSADEHPATPRTRALVDTEPPPRTSTPHRTARLVLVDEAGTTLELPTTGGVIGRDAGQCQVVVDRPTVSRRHARISPRAAGFEVEDLDSANGISINSRTTTLGMLHHGDILGLGRRVRLRLDVDA</sequence>
<evidence type="ECO:0000256" key="1">
    <source>
        <dbReference type="ARBA" id="ARBA00022553"/>
    </source>
</evidence>
<keyword evidence="3" id="KW-0472">Membrane</keyword>
<dbReference type="Gene3D" id="2.60.200.20">
    <property type="match status" value="1"/>
</dbReference>
<feature type="region of interest" description="Disordered" evidence="2">
    <location>
        <begin position="151"/>
        <end position="180"/>
    </location>
</feature>
<feature type="compositionally biased region" description="Basic and acidic residues" evidence="2">
    <location>
        <begin position="151"/>
        <end position="161"/>
    </location>
</feature>
<dbReference type="SMART" id="SM00240">
    <property type="entry name" value="FHA"/>
    <property type="match status" value="1"/>
</dbReference>
<evidence type="ECO:0000256" key="3">
    <source>
        <dbReference type="SAM" id="Phobius"/>
    </source>
</evidence>
<organism evidence="5 6">
    <name type="scientific">Saccharothrix yanglingensis</name>
    <dbReference type="NCBI Taxonomy" id="659496"/>
    <lineage>
        <taxon>Bacteria</taxon>
        <taxon>Bacillati</taxon>
        <taxon>Actinomycetota</taxon>
        <taxon>Actinomycetes</taxon>
        <taxon>Pseudonocardiales</taxon>
        <taxon>Pseudonocardiaceae</taxon>
        <taxon>Saccharothrix</taxon>
    </lineage>
</organism>
<dbReference type="Pfam" id="PF00498">
    <property type="entry name" value="FHA"/>
    <property type="match status" value="1"/>
</dbReference>
<feature type="domain" description="FHA" evidence="4">
    <location>
        <begin position="203"/>
        <end position="253"/>
    </location>
</feature>
<protein>
    <recommendedName>
        <fullName evidence="4">FHA domain-containing protein</fullName>
    </recommendedName>
</protein>
<dbReference type="EMBL" id="NSDM01000001">
    <property type="protein sequence ID" value="MDQ2583230.1"/>
    <property type="molecule type" value="Genomic_DNA"/>
</dbReference>